<proteinExistence type="predicted"/>
<name>A0A6V6Z0P8_9FLAO</name>
<organism evidence="2 3">
    <name type="scientific">Flavobacterium salmonis</name>
    <dbReference type="NCBI Taxonomy" id="2654844"/>
    <lineage>
        <taxon>Bacteria</taxon>
        <taxon>Pseudomonadati</taxon>
        <taxon>Bacteroidota</taxon>
        <taxon>Flavobacteriia</taxon>
        <taxon>Flavobacteriales</taxon>
        <taxon>Flavobacteriaceae</taxon>
        <taxon>Flavobacterium</taxon>
    </lineage>
</organism>
<dbReference type="AlphaFoldDB" id="A0A6V6Z0P8"/>
<evidence type="ECO:0000256" key="1">
    <source>
        <dbReference type="SAM" id="Phobius"/>
    </source>
</evidence>
<accession>A0A6V6Z0P8</accession>
<dbReference type="Proteomes" id="UP000530060">
    <property type="component" value="Unassembled WGS sequence"/>
</dbReference>
<gene>
    <name evidence="2" type="ORF">FLAT13_02703</name>
</gene>
<keyword evidence="1" id="KW-0472">Membrane</keyword>
<reference evidence="2 3" key="1">
    <citation type="submission" date="2020-06" db="EMBL/GenBank/DDBJ databases">
        <authorList>
            <person name="Criscuolo A."/>
        </authorList>
    </citation>
    <scope>NUCLEOTIDE SEQUENCE [LARGE SCALE GENOMIC DNA]</scope>
    <source>
        <strain evidence="3">CIP 111411</strain>
    </source>
</reference>
<feature type="transmembrane region" description="Helical" evidence="1">
    <location>
        <begin position="194"/>
        <end position="214"/>
    </location>
</feature>
<dbReference type="RefSeq" id="WP_078228828.1">
    <property type="nucleotide sequence ID" value="NZ_CAIJDP010000071.1"/>
</dbReference>
<comment type="caution">
    <text evidence="2">The sequence shown here is derived from an EMBL/GenBank/DDBJ whole genome shotgun (WGS) entry which is preliminary data.</text>
</comment>
<sequence length="215" mass="24340">MNEEIKIIAKITAKSSFRWFTIVSVGTLFTLICFLIILFQDNGGAGGGHGSIYVYLINLFSHNFCGFLLFIGAPMFILAYFMFANKVAIQTAIHQIWENKMGGYIEGKIVLLVDKLTASNNWTNSISNKTMLKLKLLEANKNDKESSKIKKKVISYLLNKISFDNVDFANKDLKLSEVISGNIKRFVSETIEPSFLVFWLLLLFQLVLIVVAIFF</sequence>
<evidence type="ECO:0000313" key="3">
    <source>
        <dbReference type="Proteomes" id="UP000530060"/>
    </source>
</evidence>
<feature type="transmembrane region" description="Helical" evidence="1">
    <location>
        <begin position="20"/>
        <end position="39"/>
    </location>
</feature>
<dbReference type="EMBL" id="CAIJDP010000071">
    <property type="protein sequence ID" value="CAD0005347.1"/>
    <property type="molecule type" value="Genomic_DNA"/>
</dbReference>
<evidence type="ECO:0000313" key="2">
    <source>
        <dbReference type="EMBL" id="CAD0005347.1"/>
    </source>
</evidence>
<feature type="transmembrane region" description="Helical" evidence="1">
    <location>
        <begin position="59"/>
        <end position="83"/>
    </location>
</feature>
<keyword evidence="3" id="KW-1185">Reference proteome</keyword>
<keyword evidence="1" id="KW-0812">Transmembrane</keyword>
<keyword evidence="1" id="KW-1133">Transmembrane helix</keyword>
<protein>
    <submittedName>
        <fullName evidence="2">Uncharacterized protein</fullName>
    </submittedName>
</protein>